<feature type="compositionally biased region" description="Basic and acidic residues" evidence="1">
    <location>
        <begin position="60"/>
        <end position="80"/>
    </location>
</feature>
<dbReference type="OrthoDB" id="5386674at2759"/>
<feature type="compositionally biased region" description="Basic and acidic residues" evidence="1">
    <location>
        <begin position="1"/>
        <end position="12"/>
    </location>
</feature>
<proteinExistence type="predicted"/>
<sequence>MSRTDLAMDGRRSYSPKSPKSPSKGSSSASATPIEKYPKNVAFEFPPREAARCTSPSWEAYERRKTEKKAEKKEQEEIRNAKTKRLSKKPPPPSSPKALQQALASDADASRGRRRERPEAASPAKEIKPPRKTRSRSGSFVSMLRAPFERRRSSQDQSNDAGFIGGIKLELKRQADQQQVLDSSAVEDESNIHPALRKNNPLCNQTGDALRLSPASPRTSASEGAENQRRYPPITRRNQTQRPMSLNSSQVPSVPDLSKIEKWRAKVGLKTSSRPGSQCGSEISLQPSGHASPAPGAVYQTETTVVAIGKPKPSNSFSPQANFEMTAAPSPNFDPAQKTDICVAQEQNGQRRPDIKRMRNANNNESISSVSSGATAYKTAPSSPLPPEPPRRSYKRSSWLHTSEPMPPLPIAHEMLQQRSTSSFSTTPDSPPKRHTPLFSNGARVCKIVASKGETPVSTFARAMNTSPVDFPRVVGNPTTSSSEESSSEDFHYTSNVSTPATSRPQSEQDMSLVASKTEIGKPESIAHQSQLSVIDTTYPLPSAENSEAEGEGIQAAAERVLAVFNGIPVKKPGLRRHNSQSSLATDISFEPRFRERPLRLRPKTKAAAQTQRLESPASYLKEARTQPPAAPPARTRKQRIGPPASFLLPDDSSYATDDTLTPSSAAPDTIGRSVVYKSTPQLKTSDREPITKAFVECCSCGSYHDMPKNLYEAMAEPERMLNAADKYGYVGALSMTVRCSWCKHEMNVRCCAGLATTVYIKERLH</sequence>
<feature type="region of interest" description="Disordered" evidence="1">
    <location>
        <begin position="595"/>
        <end position="667"/>
    </location>
</feature>
<accession>A0A167X7J4</accession>
<name>A0A167X7J4_9HYPO</name>
<feature type="region of interest" description="Disordered" evidence="1">
    <location>
        <begin position="174"/>
        <end position="255"/>
    </location>
</feature>
<dbReference type="EMBL" id="AZGY01000024">
    <property type="protein sequence ID" value="KZZ89727.1"/>
    <property type="molecule type" value="Genomic_DNA"/>
</dbReference>
<reference evidence="2 3" key="1">
    <citation type="journal article" date="2016" name="Genome Biol. Evol.">
        <title>Divergent and convergent evolution of fungal pathogenicity.</title>
        <authorList>
            <person name="Shang Y."/>
            <person name="Xiao G."/>
            <person name="Zheng P."/>
            <person name="Cen K."/>
            <person name="Zhan S."/>
            <person name="Wang C."/>
        </authorList>
    </citation>
    <scope>NUCLEOTIDE SEQUENCE [LARGE SCALE GENOMIC DNA]</scope>
    <source>
        <strain evidence="2 3">RCEF 2490</strain>
    </source>
</reference>
<feature type="region of interest" description="Disordered" evidence="1">
    <location>
        <begin position="1"/>
        <end position="161"/>
    </location>
</feature>
<feature type="region of interest" description="Disordered" evidence="1">
    <location>
        <begin position="269"/>
        <end position="296"/>
    </location>
</feature>
<feature type="compositionally biased region" description="Polar residues" evidence="1">
    <location>
        <begin position="270"/>
        <end position="289"/>
    </location>
</feature>
<dbReference type="AlphaFoldDB" id="A0A167X7J4"/>
<evidence type="ECO:0000313" key="3">
    <source>
        <dbReference type="Proteomes" id="UP000078544"/>
    </source>
</evidence>
<evidence type="ECO:0000256" key="1">
    <source>
        <dbReference type="SAM" id="MobiDB-lite"/>
    </source>
</evidence>
<evidence type="ECO:0000313" key="2">
    <source>
        <dbReference type="EMBL" id="KZZ89727.1"/>
    </source>
</evidence>
<feature type="compositionally biased region" description="Low complexity" evidence="1">
    <location>
        <begin position="96"/>
        <end position="107"/>
    </location>
</feature>
<feature type="compositionally biased region" description="Polar residues" evidence="1">
    <location>
        <begin position="493"/>
        <end position="510"/>
    </location>
</feature>
<feature type="compositionally biased region" description="Polar residues" evidence="1">
    <location>
        <begin position="236"/>
        <end position="252"/>
    </location>
</feature>
<feature type="compositionally biased region" description="Polar residues" evidence="1">
    <location>
        <begin position="654"/>
        <end position="667"/>
    </location>
</feature>
<protein>
    <submittedName>
        <fullName evidence="2">Uncharacterized protein</fullName>
    </submittedName>
</protein>
<feature type="compositionally biased region" description="Polar residues" evidence="1">
    <location>
        <begin position="360"/>
        <end position="374"/>
    </location>
</feature>
<organism evidence="2 3">
    <name type="scientific">Moelleriella libera RCEF 2490</name>
    <dbReference type="NCBI Taxonomy" id="1081109"/>
    <lineage>
        <taxon>Eukaryota</taxon>
        <taxon>Fungi</taxon>
        <taxon>Dikarya</taxon>
        <taxon>Ascomycota</taxon>
        <taxon>Pezizomycotina</taxon>
        <taxon>Sordariomycetes</taxon>
        <taxon>Hypocreomycetidae</taxon>
        <taxon>Hypocreales</taxon>
        <taxon>Clavicipitaceae</taxon>
        <taxon>Moelleriella</taxon>
    </lineage>
</organism>
<keyword evidence="3" id="KW-1185">Reference proteome</keyword>
<dbReference type="Proteomes" id="UP000078544">
    <property type="component" value="Unassembled WGS sequence"/>
</dbReference>
<comment type="caution">
    <text evidence="2">The sequence shown here is derived from an EMBL/GenBank/DDBJ whole genome shotgun (WGS) entry which is preliminary data.</text>
</comment>
<gene>
    <name evidence="2" type="ORF">AAL_07620</name>
</gene>
<feature type="compositionally biased region" description="Basic and acidic residues" evidence="1">
    <location>
        <begin position="108"/>
        <end position="129"/>
    </location>
</feature>
<feature type="region of interest" description="Disordered" evidence="1">
    <location>
        <begin position="471"/>
        <end position="512"/>
    </location>
</feature>
<feature type="compositionally biased region" description="Low complexity" evidence="1">
    <location>
        <begin position="13"/>
        <end position="30"/>
    </location>
</feature>
<dbReference type="STRING" id="1081109.A0A167X7J4"/>
<feature type="region of interest" description="Disordered" evidence="1">
    <location>
        <begin position="346"/>
        <end position="439"/>
    </location>
</feature>